<dbReference type="PROSITE" id="PS00028">
    <property type="entry name" value="ZINC_FINGER_C2H2_1"/>
    <property type="match status" value="3"/>
</dbReference>
<feature type="region of interest" description="Disordered" evidence="13">
    <location>
        <begin position="71"/>
        <end position="166"/>
    </location>
</feature>
<dbReference type="SUPFAM" id="SSF57667">
    <property type="entry name" value="beta-beta-alpha zinc fingers"/>
    <property type="match status" value="1"/>
</dbReference>
<evidence type="ECO:0000256" key="10">
    <source>
        <dbReference type="ARBA" id="ARBA00023242"/>
    </source>
</evidence>
<dbReference type="Bgee" id="ENSOANG00000044436">
    <property type="expression patterns" value="Expressed in liver and 7 other cell types or tissues"/>
</dbReference>
<keyword evidence="5 12" id="KW-0863">Zinc-finger</keyword>
<feature type="region of interest" description="Disordered" evidence="13">
    <location>
        <begin position="247"/>
        <end position="287"/>
    </location>
</feature>
<evidence type="ECO:0000256" key="4">
    <source>
        <dbReference type="ARBA" id="ARBA00022737"/>
    </source>
</evidence>
<dbReference type="GO" id="GO:0008270">
    <property type="term" value="F:zinc ion binding"/>
    <property type="evidence" value="ECO:0007669"/>
    <property type="project" value="UniProtKB-KW"/>
</dbReference>
<dbReference type="GO" id="GO:0000978">
    <property type="term" value="F:RNA polymerase II cis-regulatory region sequence-specific DNA binding"/>
    <property type="evidence" value="ECO:0000318"/>
    <property type="project" value="GO_Central"/>
</dbReference>
<dbReference type="Ensembl" id="ENSOANT00000050963.1">
    <property type="protein sequence ID" value="ENSOANP00000040458.1"/>
    <property type="gene ID" value="ENSOANG00000044436.1"/>
</dbReference>
<dbReference type="InParanoid" id="A0A6I8NGV7"/>
<feature type="compositionally biased region" description="Low complexity" evidence="13">
    <location>
        <begin position="267"/>
        <end position="287"/>
    </location>
</feature>
<feature type="compositionally biased region" description="Basic and acidic residues" evidence="13">
    <location>
        <begin position="77"/>
        <end position="87"/>
    </location>
</feature>
<evidence type="ECO:0000256" key="9">
    <source>
        <dbReference type="ARBA" id="ARBA00023163"/>
    </source>
</evidence>
<dbReference type="KEGG" id="oaa:107547363"/>
<dbReference type="PANTHER" id="PTHR23235">
    <property type="entry name" value="KRUEPPEL-LIKE TRANSCRIPTION FACTOR"/>
    <property type="match status" value="1"/>
</dbReference>
<keyword evidence="9" id="KW-0804">Transcription</keyword>
<keyword evidence="4" id="KW-0677">Repeat</keyword>
<dbReference type="InterPro" id="IPR036236">
    <property type="entry name" value="Znf_C2H2_sf"/>
</dbReference>
<dbReference type="InterPro" id="IPR013087">
    <property type="entry name" value="Znf_C2H2_type"/>
</dbReference>
<dbReference type="RefSeq" id="XP_028920228.1">
    <property type="nucleotide sequence ID" value="XM_029064395.2"/>
</dbReference>
<evidence type="ECO:0000256" key="1">
    <source>
        <dbReference type="ARBA" id="ARBA00004123"/>
    </source>
</evidence>
<evidence type="ECO:0000256" key="13">
    <source>
        <dbReference type="SAM" id="MobiDB-lite"/>
    </source>
</evidence>
<evidence type="ECO:0000256" key="2">
    <source>
        <dbReference type="ARBA" id="ARBA00022553"/>
    </source>
</evidence>
<organism evidence="15 16">
    <name type="scientific">Ornithorhynchus anatinus</name>
    <name type="common">Duckbill platypus</name>
    <dbReference type="NCBI Taxonomy" id="9258"/>
    <lineage>
        <taxon>Eukaryota</taxon>
        <taxon>Metazoa</taxon>
        <taxon>Chordata</taxon>
        <taxon>Craniata</taxon>
        <taxon>Vertebrata</taxon>
        <taxon>Euteleostomi</taxon>
        <taxon>Mammalia</taxon>
        <taxon>Monotremata</taxon>
        <taxon>Ornithorhynchidae</taxon>
        <taxon>Ornithorhynchus</taxon>
    </lineage>
</organism>
<dbReference type="FunFam" id="3.30.160.60:FF:000018">
    <property type="entry name" value="Krueppel-like factor 15"/>
    <property type="match status" value="1"/>
</dbReference>
<name>A0A6I8NGV7_ORNAN</name>
<dbReference type="Gene3D" id="3.30.160.60">
    <property type="entry name" value="Classic Zinc Finger"/>
    <property type="match status" value="3"/>
</dbReference>
<keyword evidence="8" id="KW-0238">DNA-binding</keyword>
<evidence type="ECO:0000256" key="8">
    <source>
        <dbReference type="ARBA" id="ARBA00023125"/>
    </source>
</evidence>
<evidence type="ECO:0000259" key="14">
    <source>
        <dbReference type="PROSITE" id="PS50157"/>
    </source>
</evidence>
<dbReference type="Proteomes" id="UP000002279">
    <property type="component" value="Chromosome 5"/>
</dbReference>
<dbReference type="SMART" id="SM00355">
    <property type="entry name" value="ZnF_C2H2"/>
    <property type="match status" value="3"/>
</dbReference>
<dbReference type="Pfam" id="PF00096">
    <property type="entry name" value="zf-C2H2"/>
    <property type="match status" value="2"/>
</dbReference>
<comment type="subcellular location">
    <subcellularLocation>
        <location evidence="1">Nucleus</location>
    </subcellularLocation>
</comment>
<dbReference type="CDD" id="cd21571">
    <property type="entry name" value="KLF13_N"/>
    <property type="match status" value="1"/>
</dbReference>
<dbReference type="FunFam" id="3.30.160.60:FF:000232">
    <property type="entry name" value="Krueppel-like factor 9"/>
    <property type="match status" value="1"/>
</dbReference>
<keyword evidence="6" id="KW-0862">Zinc</keyword>
<evidence type="ECO:0000313" key="16">
    <source>
        <dbReference type="Proteomes" id="UP000002279"/>
    </source>
</evidence>
<dbReference type="PANTHER" id="PTHR23235:SF21">
    <property type="entry name" value="KRUEPPEL-LIKE FACTOR 13"/>
    <property type="match status" value="1"/>
</dbReference>
<dbReference type="AlphaFoldDB" id="A0A6I8NGV7"/>
<evidence type="ECO:0000256" key="12">
    <source>
        <dbReference type="PROSITE-ProRule" id="PRU00042"/>
    </source>
</evidence>
<dbReference type="PROSITE" id="PS50157">
    <property type="entry name" value="ZINC_FINGER_C2H2_2"/>
    <property type="match status" value="3"/>
</dbReference>
<dbReference type="OrthoDB" id="6365676at2759"/>
<dbReference type="FunCoup" id="A0A6I8NGV7">
    <property type="interactions" value="261"/>
</dbReference>
<feature type="domain" description="C2H2-type" evidence="14">
    <location>
        <begin position="165"/>
        <end position="194"/>
    </location>
</feature>
<keyword evidence="16" id="KW-1185">Reference proteome</keyword>
<sequence>MAAAAYVDHFAAECLVSMSSRAVIHRAEEDGPGRGGEAPGPRPFPPAEDRREGKDNASLFVVARILADLNQHVPDPLQKKENQPKREKGARRGPAEEEQPSGGTGLGPGGLVPGPGGLVLGPGGRPEGPAAPGSPAPAPGPGPGLRQRSRRGRGRPEPDSPQKKHRCHYAGCEKVYGKSSHLKAHLRTHTGERPFACSWEECDKKFARSDELARHYRTHTGEKKFCCPICEKRFMRSDHLTKHARRHANFHPSMLQRRSGGSPRTGSVSDYSRSDASSPTISPASSP</sequence>
<dbReference type="FunFam" id="3.30.160.60:FF:000521">
    <property type="entry name" value="Krueppel-like factor 9"/>
    <property type="match status" value="1"/>
</dbReference>
<gene>
    <name evidence="15" type="primary">KLF13</name>
</gene>
<keyword evidence="10" id="KW-0539">Nucleus</keyword>
<reference evidence="15" key="2">
    <citation type="submission" date="2025-08" db="UniProtKB">
        <authorList>
            <consortium name="Ensembl"/>
        </authorList>
    </citation>
    <scope>IDENTIFICATION</scope>
    <source>
        <strain evidence="15">Glennie</strain>
    </source>
</reference>
<feature type="domain" description="C2H2-type" evidence="14">
    <location>
        <begin position="195"/>
        <end position="224"/>
    </location>
</feature>
<keyword evidence="2" id="KW-0597">Phosphoprotein</keyword>
<reference evidence="15" key="3">
    <citation type="submission" date="2025-09" db="UniProtKB">
        <authorList>
            <consortium name="Ensembl"/>
        </authorList>
    </citation>
    <scope>IDENTIFICATION</scope>
    <source>
        <strain evidence="15">Glennie</strain>
    </source>
</reference>
<feature type="domain" description="C2H2-type" evidence="14">
    <location>
        <begin position="225"/>
        <end position="252"/>
    </location>
</feature>
<comment type="similarity">
    <text evidence="11">Belongs to the Sp1 C2H2-type zinc-finger protein family.</text>
</comment>
<evidence type="ECO:0000256" key="5">
    <source>
        <dbReference type="ARBA" id="ARBA00022771"/>
    </source>
</evidence>
<feature type="compositionally biased region" description="Pro residues" evidence="13">
    <location>
        <begin position="132"/>
        <end position="142"/>
    </location>
</feature>
<evidence type="ECO:0000256" key="3">
    <source>
        <dbReference type="ARBA" id="ARBA00022723"/>
    </source>
</evidence>
<evidence type="ECO:0000256" key="7">
    <source>
        <dbReference type="ARBA" id="ARBA00023015"/>
    </source>
</evidence>
<keyword evidence="3" id="KW-0479">Metal-binding</keyword>
<protein>
    <submittedName>
        <fullName evidence="15">KLF transcription factor 13</fullName>
    </submittedName>
</protein>
<reference evidence="15 16" key="1">
    <citation type="journal article" date="2008" name="Nature">
        <title>Genome analysis of the platypus reveals unique signatures of evolution.</title>
        <authorList>
            <person name="Warren W.C."/>
            <person name="Hillier L.W."/>
            <person name="Marshall Graves J.A."/>
            <person name="Birney E."/>
            <person name="Ponting C.P."/>
            <person name="Grutzner F."/>
            <person name="Belov K."/>
            <person name="Miller W."/>
            <person name="Clarke L."/>
            <person name="Chinwalla A.T."/>
            <person name="Yang S.P."/>
            <person name="Heger A."/>
            <person name="Locke D.P."/>
            <person name="Miethke P."/>
            <person name="Waters P.D."/>
            <person name="Veyrunes F."/>
            <person name="Fulton L."/>
            <person name="Fulton B."/>
            <person name="Graves T."/>
            <person name="Wallis J."/>
            <person name="Puente X.S."/>
            <person name="Lopez-Otin C."/>
            <person name="Ordonez G.R."/>
            <person name="Eichler E.E."/>
            <person name="Chen L."/>
            <person name="Cheng Z."/>
            <person name="Deakin J.E."/>
            <person name="Alsop A."/>
            <person name="Thompson K."/>
            <person name="Kirby P."/>
            <person name="Papenfuss A.T."/>
            <person name="Wakefield M.J."/>
            <person name="Olender T."/>
            <person name="Lancet D."/>
            <person name="Huttley G.A."/>
            <person name="Smit A.F."/>
            <person name="Pask A."/>
            <person name="Temple-Smith P."/>
            <person name="Batzer M.A."/>
            <person name="Walker J.A."/>
            <person name="Konkel M.K."/>
            <person name="Harris R.S."/>
            <person name="Whittington C.M."/>
            <person name="Wong E.S."/>
            <person name="Gemmell N.J."/>
            <person name="Buschiazzo E."/>
            <person name="Vargas Jentzsch I.M."/>
            <person name="Merkel A."/>
            <person name="Schmitz J."/>
            <person name="Zemann A."/>
            <person name="Churakov G."/>
            <person name="Kriegs J.O."/>
            <person name="Brosius J."/>
            <person name="Murchison E.P."/>
            <person name="Sachidanandam R."/>
            <person name="Smith C."/>
            <person name="Hannon G.J."/>
            <person name="Tsend-Ayush E."/>
            <person name="McMillan D."/>
            <person name="Attenborough R."/>
            <person name="Rens W."/>
            <person name="Ferguson-Smith M."/>
            <person name="Lefevre C.M."/>
            <person name="Sharp J.A."/>
            <person name="Nicholas K.R."/>
            <person name="Ray D.A."/>
            <person name="Kube M."/>
            <person name="Reinhardt R."/>
            <person name="Pringle T.H."/>
            <person name="Taylor J."/>
            <person name="Jones R.C."/>
            <person name="Nixon B."/>
            <person name="Dacheux J.L."/>
            <person name="Niwa H."/>
            <person name="Sekita Y."/>
            <person name="Huang X."/>
            <person name="Stark A."/>
            <person name="Kheradpour P."/>
            <person name="Kellis M."/>
            <person name="Flicek P."/>
            <person name="Chen Y."/>
            <person name="Webber C."/>
            <person name="Hardison R."/>
            <person name="Nelson J."/>
            <person name="Hallsworth-Pepin K."/>
            <person name="Delehaunty K."/>
            <person name="Markovic C."/>
            <person name="Minx P."/>
            <person name="Feng Y."/>
            <person name="Kremitzki C."/>
            <person name="Mitreva M."/>
            <person name="Glasscock J."/>
            <person name="Wylie T."/>
            <person name="Wohldmann P."/>
            <person name="Thiru P."/>
            <person name="Nhan M.N."/>
            <person name="Pohl C.S."/>
            <person name="Smith S.M."/>
            <person name="Hou S."/>
            <person name="Nefedov M."/>
            <person name="de Jong P.J."/>
            <person name="Renfree M.B."/>
            <person name="Mardis E.R."/>
            <person name="Wilson R.K."/>
        </authorList>
    </citation>
    <scope>NUCLEOTIDE SEQUENCE [LARGE SCALE GENOMIC DNA]</scope>
    <source>
        <strain evidence="15 16">Glennie</strain>
    </source>
</reference>
<feature type="region of interest" description="Disordered" evidence="13">
    <location>
        <begin position="27"/>
        <end position="56"/>
    </location>
</feature>
<accession>A0A6I8NGV7</accession>
<dbReference type="OMA" id="KHRCHYA"/>
<dbReference type="GO" id="GO:0006357">
    <property type="term" value="P:regulation of transcription by RNA polymerase II"/>
    <property type="evidence" value="ECO:0000318"/>
    <property type="project" value="GO_Central"/>
</dbReference>
<dbReference type="GO" id="GO:0000981">
    <property type="term" value="F:DNA-binding transcription factor activity, RNA polymerase II-specific"/>
    <property type="evidence" value="ECO:0000318"/>
    <property type="project" value="GO_Central"/>
</dbReference>
<evidence type="ECO:0000256" key="11">
    <source>
        <dbReference type="ARBA" id="ARBA00038409"/>
    </source>
</evidence>
<feature type="compositionally biased region" description="Gly residues" evidence="13">
    <location>
        <begin position="102"/>
        <end position="126"/>
    </location>
</feature>
<keyword evidence="7" id="KW-0805">Transcription regulation</keyword>
<dbReference type="Pfam" id="PF13894">
    <property type="entry name" value="zf-C2H2_4"/>
    <property type="match status" value="1"/>
</dbReference>
<proteinExistence type="inferred from homology"/>
<evidence type="ECO:0000313" key="15">
    <source>
        <dbReference type="Ensembl" id="ENSOANP00000040458.1"/>
    </source>
</evidence>
<dbReference type="GeneTree" id="ENSGT00940000161911"/>
<dbReference type="CTD" id="51621"/>
<evidence type="ECO:0000256" key="6">
    <source>
        <dbReference type="ARBA" id="ARBA00022833"/>
    </source>
</evidence>
<dbReference type="GeneID" id="107547363"/>
<dbReference type="GO" id="GO:0005634">
    <property type="term" value="C:nucleus"/>
    <property type="evidence" value="ECO:0007669"/>
    <property type="project" value="UniProtKB-SubCell"/>
</dbReference>